<proteinExistence type="predicted"/>
<sequence length="126" mass="12070">MVPADVPVLPSCPATGTCWAPAIVGVLAEGEATATVAAGALTGTTTAVEGGVGRVGSDTGARSLPLGGLLLLGALLLLLGALLLLLGDEVTLKLTSLVSGSPSGSTPLATTRCSPAPRSVGTVDPA</sequence>
<keyword evidence="2" id="KW-0812">Transmembrane</keyword>
<evidence type="ECO:0000313" key="4">
    <source>
        <dbReference type="Proteomes" id="UP000018291"/>
    </source>
</evidence>
<name>R4Z050_9ACTN</name>
<evidence type="ECO:0000256" key="2">
    <source>
        <dbReference type="SAM" id="Phobius"/>
    </source>
</evidence>
<feature type="transmembrane region" description="Helical" evidence="2">
    <location>
        <begin position="66"/>
        <end position="86"/>
    </location>
</feature>
<protein>
    <submittedName>
        <fullName evidence="3">Uncharacterized protein</fullName>
    </submittedName>
</protein>
<keyword evidence="4" id="KW-1185">Reference proteome</keyword>
<reference evidence="3 4" key="1">
    <citation type="journal article" date="2013" name="ISME J.">
        <title>Metabolic model for the filamentous 'Candidatus Microthrix parvicella' based on genomic and metagenomic analyses.</title>
        <authorList>
            <person name="Jon McIlroy S."/>
            <person name="Kristiansen R."/>
            <person name="Albertsen M."/>
            <person name="Michael Karst S."/>
            <person name="Rossetti S."/>
            <person name="Lund Nielsen J."/>
            <person name="Tandoi V."/>
            <person name="James Seviour R."/>
            <person name="Nielsen P.H."/>
        </authorList>
    </citation>
    <scope>NUCLEOTIDE SEQUENCE [LARGE SCALE GENOMIC DNA]</scope>
    <source>
        <strain evidence="3 4">RN1</strain>
    </source>
</reference>
<feature type="region of interest" description="Disordered" evidence="1">
    <location>
        <begin position="98"/>
        <end position="126"/>
    </location>
</feature>
<dbReference type="AlphaFoldDB" id="R4Z050"/>
<accession>R4Z050</accession>
<keyword evidence="2" id="KW-0472">Membrane</keyword>
<gene>
    <name evidence="3" type="ORF">BN381_10233</name>
</gene>
<comment type="caution">
    <text evidence="3">The sequence shown here is derived from an EMBL/GenBank/DDBJ whole genome shotgun (WGS) entry which is preliminary data.</text>
</comment>
<organism evidence="3 4">
    <name type="scientific">Candidatus Neomicrothrix parvicella RN1</name>
    <dbReference type="NCBI Taxonomy" id="1229780"/>
    <lineage>
        <taxon>Bacteria</taxon>
        <taxon>Bacillati</taxon>
        <taxon>Actinomycetota</taxon>
        <taxon>Acidimicrobiia</taxon>
        <taxon>Acidimicrobiales</taxon>
        <taxon>Microthrixaceae</taxon>
        <taxon>Candidatus Neomicrothrix</taxon>
    </lineage>
</organism>
<feature type="compositionally biased region" description="Polar residues" evidence="1">
    <location>
        <begin position="98"/>
        <end position="113"/>
    </location>
</feature>
<dbReference type="EMBL" id="CANL01000001">
    <property type="protein sequence ID" value="CCM62002.1"/>
    <property type="molecule type" value="Genomic_DNA"/>
</dbReference>
<dbReference type="Proteomes" id="UP000018291">
    <property type="component" value="Unassembled WGS sequence"/>
</dbReference>
<evidence type="ECO:0000313" key="3">
    <source>
        <dbReference type="EMBL" id="CCM62002.1"/>
    </source>
</evidence>
<keyword evidence="2" id="KW-1133">Transmembrane helix</keyword>
<evidence type="ECO:0000256" key="1">
    <source>
        <dbReference type="SAM" id="MobiDB-lite"/>
    </source>
</evidence>
<dbReference type="HOGENOM" id="CLU_1977518_0_0_11"/>